<dbReference type="AlphaFoldDB" id="A0A2T0BR03"/>
<organism evidence="8 9">
    <name type="scientific">Clostridium luticellarii</name>
    <dbReference type="NCBI Taxonomy" id="1691940"/>
    <lineage>
        <taxon>Bacteria</taxon>
        <taxon>Bacillati</taxon>
        <taxon>Bacillota</taxon>
        <taxon>Clostridia</taxon>
        <taxon>Eubacteriales</taxon>
        <taxon>Clostridiaceae</taxon>
        <taxon>Clostridium</taxon>
    </lineage>
</organism>
<dbReference type="Pfam" id="PF13370">
    <property type="entry name" value="Fer4_13"/>
    <property type="match status" value="1"/>
</dbReference>
<evidence type="ECO:0000259" key="7">
    <source>
        <dbReference type="PROSITE" id="PS51379"/>
    </source>
</evidence>
<dbReference type="PROSITE" id="PS51379">
    <property type="entry name" value="4FE4S_FER_2"/>
    <property type="match status" value="1"/>
</dbReference>
<dbReference type="PANTHER" id="PTHR36923:SF3">
    <property type="entry name" value="FERREDOXIN"/>
    <property type="match status" value="1"/>
</dbReference>
<dbReference type="GO" id="GO:0005506">
    <property type="term" value="F:iron ion binding"/>
    <property type="evidence" value="ECO:0007669"/>
    <property type="project" value="UniProtKB-UniRule"/>
</dbReference>
<evidence type="ECO:0000256" key="3">
    <source>
        <dbReference type="ARBA" id="ARBA00022982"/>
    </source>
</evidence>
<feature type="domain" description="4Fe-4S ferredoxin-type" evidence="7">
    <location>
        <begin position="1"/>
        <end position="29"/>
    </location>
</feature>
<reference evidence="8 9" key="1">
    <citation type="submission" date="2018-03" db="EMBL/GenBank/DDBJ databases">
        <title>Genome sequence of Clostridium luticellarii DSM 29923.</title>
        <authorList>
            <person name="Poehlein A."/>
            <person name="Daniel R."/>
        </authorList>
    </citation>
    <scope>NUCLEOTIDE SEQUENCE [LARGE SCALE GENOMIC DNA]</scope>
    <source>
        <strain evidence="8 9">DSM 29923</strain>
    </source>
</reference>
<dbReference type="OrthoDB" id="9803319at2"/>
<dbReference type="EMBL" id="PVXP01000005">
    <property type="protein sequence ID" value="PRR86311.1"/>
    <property type="molecule type" value="Genomic_DNA"/>
</dbReference>
<dbReference type="Gene3D" id="3.30.70.20">
    <property type="match status" value="1"/>
</dbReference>
<keyword evidence="3 6" id="KW-0249">Electron transport</keyword>
<proteinExistence type="predicted"/>
<dbReference type="InterPro" id="IPR017896">
    <property type="entry name" value="4Fe4S_Fe-S-bd"/>
</dbReference>
<comment type="caution">
    <text evidence="8">The sequence shown here is derived from an EMBL/GenBank/DDBJ whole genome shotgun (WGS) entry which is preliminary data.</text>
</comment>
<evidence type="ECO:0000256" key="5">
    <source>
        <dbReference type="ARBA" id="ARBA00023014"/>
    </source>
</evidence>
<name>A0A2T0BR03_9CLOT</name>
<evidence type="ECO:0000313" key="8">
    <source>
        <dbReference type="EMBL" id="PRR86311.1"/>
    </source>
</evidence>
<keyword evidence="9" id="KW-1185">Reference proteome</keyword>
<dbReference type="PRINTS" id="PR00352">
    <property type="entry name" value="3FE4SFRDOXIN"/>
</dbReference>
<dbReference type="Proteomes" id="UP000237798">
    <property type="component" value="Unassembled WGS sequence"/>
</dbReference>
<sequence length="62" mass="6592">MKAEIDREGCISCGLCVSMCPEVFRMGDDGPAEVYVDPIPSDAENSALEARDGCPVSVITIE</sequence>
<gene>
    <name evidence="8" type="primary">fdx_1</name>
    <name evidence="8" type="ORF">CLLU_06270</name>
</gene>
<dbReference type="GO" id="GO:0051536">
    <property type="term" value="F:iron-sulfur cluster binding"/>
    <property type="evidence" value="ECO:0007669"/>
    <property type="project" value="UniProtKB-KW"/>
</dbReference>
<protein>
    <recommendedName>
        <fullName evidence="6">Ferredoxin</fullName>
    </recommendedName>
</protein>
<dbReference type="SUPFAM" id="SSF54862">
    <property type="entry name" value="4Fe-4S ferredoxins"/>
    <property type="match status" value="1"/>
</dbReference>
<evidence type="ECO:0000256" key="4">
    <source>
        <dbReference type="ARBA" id="ARBA00023004"/>
    </source>
</evidence>
<dbReference type="InterPro" id="IPR051269">
    <property type="entry name" value="Fe-S_cluster_ET"/>
</dbReference>
<dbReference type="PANTHER" id="PTHR36923">
    <property type="entry name" value="FERREDOXIN"/>
    <property type="match status" value="1"/>
</dbReference>
<evidence type="ECO:0000256" key="6">
    <source>
        <dbReference type="RuleBase" id="RU368020"/>
    </source>
</evidence>
<keyword evidence="4 6" id="KW-0408">Iron</keyword>
<evidence type="ECO:0000256" key="1">
    <source>
        <dbReference type="ARBA" id="ARBA00022448"/>
    </source>
</evidence>
<dbReference type="InterPro" id="IPR001080">
    <property type="entry name" value="3Fe4S_ferredoxin"/>
</dbReference>
<keyword evidence="1 6" id="KW-0813">Transport</keyword>
<comment type="function">
    <text evidence="6">Ferredoxins are iron-sulfur proteins that transfer electrons in a wide variety of metabolic reactions.</text>
</comment>
<evidence type="ECO:0000313" key="9">
    <source>
        <dbReference type="Proteomes" id="UP000237798"/>
    </source>
</evidence>
<dbReference type="GO" id="GO:0009055">
    <property type="term" value="F:electron transfer activity"/>
    <property type="evidence" value="ECO:0007669"/>
    <property type="project" value="UniProtKB-UniRule"/>
</dbReference>
<dbReference type="PROSITE" id="PS00198">
    <property type="entry name" value="4FE4S_FER_1"/>
    <property type="match status" value="1"/>
</dbReference>
<dbReference type="RefSeq" id="WP_106008135.1">
    <property type="nucleotide sequence ID" value="NZ_PVXP01000005.1"/>
</dbReference>
<keyword evidence="2 6" id="KW-0479">Metal-binding</keyword>
<evidence type="ECO:0000256" key="2">
    <source>
        <dbReference type="ARBA" id="ARBA00022723"/>
    </source>
</evidence>
<accession>A0A2T0BR03</accession>
<keyword evidence="5 6" id="KW-0411">Iron-sulfur</keyword>
<dbReference type="InterPro" id="IPR017900">
    <property type="entry name" value="4Fe4S_Fe_S_CS"/>
</dbReference>